<evidence type="ECO:0000313" key="3">
    <source>
        <dbReference type="EMBL" id="QBQ35600.1"/>
    </source>
</evidence>
<organism evidence="3 4">
    <name type="scientific">Pseudoduganella plicata</name>
    <dbReference type="NCBI Taxonomy" id="321984"/>
    <lineage>
        <taxon>Bacteria</taxon>
        <taxon>Pseudomonadati</taxon>
        <taxon>Pseudomonadota</taxon>
        <taxon>Betaproteobacteria</taxon>
        <taxon>Burkholderiales</taxon>
        <taxon>Oxalobacteraceae</taxon>
        <taxon>Telluria group</taxon>
        <taxon>Pseudoduganella</taxon>
    </lineage>
</organism>
<dbReference type="SUPFAM" id="SSF51230">
    <property type="entry name" value="Single hybrid motif"/>
    <property type="match status" value="1"/>
</dbReference>
<dbReference type="PANTHER" id="PTHR30386:SF28">
    <property type="entry name" value="EXPORTED PROTEIN"/>
    <property type="match status" value="1"/>
</dbReference>
<evidence type="ECO:0000313" key="4">
    <source>
        <dbReference type="Proteomes" id="UP000294359"/>
    </source>
</evidence>
<evidence type="ECO:0000256" key="1">
    <source>
        <dbReference type="SAM" id="Coils"/>
    </source>
</evidence>
<dbReference type="Proteomes" id="UP000294359">
    <property type="component" value="Chromosome"/>
</dbReference>
<reference evidence="3 4" key="1">
    <citation type="submission" date="2019-03" db="EMBL/GenBank/DDBJ databases">
        <title>Draft Genome Sequences of Six Type Strains of the Genus Massilia.</title>
        <authorList>
            <person name="Miess H."/>
            <person name="Frediansyhah A."/>
            <person name="Gross H."/>
        </authorList>
    </citation>
    <scope>NUCLEOTIDE SEQUENCE [LARGE SCALE GENOMIC DNA]</scope>
    <source>
        <strain evidence="3 4">DSM 17505</strain>
    </source>
</reference>
<accession>A0ABX5S8H8</accession>
<protein>
    <submittedName>
        <fullName evidence="3">Biotin/lipoyl-binding protein</fullName>
    </submittedName>
</protein>
<keyword evidence="2" id="KW-0472">Membrane</keyword>
<dbReference type="Gene3D" id="2.40.50.100">
    <property type="match status" value="1"/>
</dbReference>
<keyword evidence="4" id="KW-1185">Reference proteome</keyword>
<proteinExistence type="predicted"/>
<dbReference type="EMBL" id="CP038026">
    <property type="protein sequence ID" value="QBQ35600.1"/>
    <property type="molecule type" value="Genomic_DNA"/>
</dbReference>
<keyword evidence="2" id="KW-1133">Transmembrane helix</keyword>
<keyword evidence="1" id="KW-0175">Coiled coil</keyword>
<dbReference type="InterPro" id="IPR011053">
    <property type="entry name" value="Single_hybrid_motif"/>
</dbReference>
<dbReference type="InterPro" id="IPR050739">
    <property type="entry name" value="MFP"/>
</dbReference>
<dbReference type="PANTHER" id="PTHR30386">
    <property type="entry name" value="MEMBRANE FUSION SUBUNIT OF EMRAB-TOLC MULTIDRUG EFFLUX PUMP"/>
    <property type="match status" value="1"/>
</dbReference>
<evidence type="ECO:0000256" key="2">
    <source>
        <dbReference type="SAM" id="Phobius"/>
    </source>
</evidence>
<feature type="coiled-coil region" evidence="1">
    <location>
        <begin position="137"/>
        <end position="196"/>
    </location>
</feature>
<keyword evidence="2" id="KW-0812">Transmembrane</keyword>
<sequence length="357" mass="39219">MELRSTYLKFHPRASPFSGKRPLQSLFRQQAVDNKYVRFHGPIVLVHHWSNTALVLFLATIIVVSASFACLFGFTRKESVSGIVIPDKSLLSITAPKAGSLSGVLVREGQTVREGDALYVISSERTTAQGQTQATINDSVHRQIGRLQDELSRHERQAGAQLRESKEQIKSLHASLEHLDAELAAQRQKVQLLRDLSERMTDLAKEGSISRNTAALRAADLLEQQSRLASLEAQRLALLRDLSTARVRSEELPLQAERETSQLKRDILGKEQQASEGEARREVIVRALQSGRVAGLVARTGQPVVAGQFLSNIIPRAVCWKRSCMSQLARPALSAQGPTCCCATTLSPIKSSASSRA</sequence>
<gene>
    <name evidence="3" type="ORF">E1742_05025</name>
</gene>
<feature type="transmembrane region" description="Helical" evidence="2">
    <location>
        <begin position="53"/>
        <end position="74"/>
    </location>
</feature>
<name>A0ABX5S8H8_9BURK</name>